<organism evidence="2 3">
    <name type="scientific">Pseudokineococcus basanitobsidens</name>
    <dbReference type="NCBI Taxonomy" id="1926649"/>
    <lineage>
        <taxon>Bacteria</taxon>
        <taxon>Bacillati</taxon>
        <taxon>Actinomycetota</taxon>
        <taxon>Actinomycetes</taxon>
        <taxon>Kineosporiales</taxon>
        <taxon>Kineosporiaceae</taxon>
        <taxon>Pseudokineococcus</taxon>
    </lineage>
</organism>
<reference evidence="2 3" key="1">
    <citation type="journal article" date="2017" name="Int. J. Syst. Evol. Microbiol.">
        <title>Pseudokineococcus basanitobsidens sp. nov., isolated from volcanic rock.</title>
        <authorList>
            <person name="Lee D.W."/>
            <person name="Park M.Y."/>
            <person name="Kim J.J."/>
            <person name="Kim B.S."/>
        </authorList>
    </citation>
    <scope>NUCLEOTIDE SEQUENCE [LARGE SCALE GENOMIC DNA]</scope>
    <source>
        <strain evidence="2 3">DSM 103726</strain>
    </source>
</reference>
<protein>
    <submittedName>
        <fullName evidence="2">Uncharacterized protein</fullName>
    </submittedName>
</protein>
<keyword evidence="1" id="KW-0812">Transmembrane</keyword>
<dbReference type="EMBL" id="JBBIAA010000021">
    <property type="protein sequence ID" value="MEJ5946349.1"/>
    <property type="molecule type" value="Genomic_DNA"/>
</dbReference>
<comment type="caution">
    <text evidence="2">The sequence shown here is derived from an EMBL/GenBank/DDBJ whole genome shotgun (WGS) entry which is preliminary data.</text>
</comment>
<feature type="transmembrane region" description="Helical" evidence="1">
    <location>
        <begin position="51"/>
        <end position="73"/>
    </location>
</feature>
<dbReference type="RefSeq" id="WP_339575733.1">
    <property type="nucleotide sequence ID" value="NZ_JBBIAA010000021.1"/>
</dbReference>
<evidence type="ECO:0000313" key="2">
    <source>
        <dbReference type="EMBL" id="MEJ5946349.1"/>
    </source>
</evidence>
<name>A0ABU8RMQ8_9ACTN</name>
<evidence type="ECO:0000313" key="3">
    <source>
        <dbReference type="Proteomes" id="UP001387100"/>
    </source>
</evidence>
<keyword evidence="1" id="KW-1133">Transmembrane helix</keyword>
<accession>A0ABU8RMQ8</accession>
<proteinExistence type="predicted"/>
<evidence type="ECO:0000256" key="1">
    <source>
        <dbReference type="SAM" id="Phobius"/>
    </source>
</evidence>
<keyword evidence="3" id="KW-1185">Reference proteome</keyword>
<keyword evidence="1" id="KW-0472">Membrane</keyword>
<dbReference type="Proteomes" id="UP001387100">
    <property type="component" value="Unassembled WGS sequence"/>
</dbReference>
<sequence>MNAQPPTDTDLDAFETALLADLKSEVERNADARQQEVVPLTSPVAHRRRRWYLPSAAAVAAAAAVAVTVTTNLPTPAYAVSQRMTGEVTVEVNRLEGERGLEEALLEHGVTADVTYLPEGETCAPGRYDVVDTPGLTLGVSAERFEVTIPPNAVGPGDTFVLSAAVVPQPDGGVSASVSFDIAQGPIAPCRVIDAA</sequence>
<gene>
    <name evidence="2" type="ORF">WDZ17_13710</name>
</gene>